<dbReference type="Gene3D" id="3.40.50.720">
    <property type="entry name" value="NAD(P)-binding Rossmann-like Domain"/>
    <property type="match status" value="1"/>
</dbReference>
<evidence type="ECO:0000256" key="14">
    <source>
        <dbReference type="ARBA" id="ARBA00032195"/>
    </source>
</evidence>
<evidence type="ECO:0000256" key="1">
    <source>
        <dbReference type="ARBA" id="ARBA00001957"/>
    </source>
</evidence>
<dbReference type="InterPro" id="IPR000873">
    <property type="entry name" value="AMP-dep_synth/lig_dom"/>
</dbReference>
<sequence length="1438" mass="157144">MSAEDTQARLERWESRLRSLTTQTITSDYVRPDPPKVVEAVHEVVIPDSVRIALLQLGIIDLEEPFTPFTVLLTAFTVLAARLTGDEDIALGTSNEHHEPFVLRTPLTPKASFREILKKVQTAEYEATQDEVPFQSLLTHLQAKSKAANPPALFKLAIYHAPDAPSQQFLSTYQLTNDLTIFVELGPLKAVAPGLRTKPQLREIKLRAHYNQLIFSTARIQIMVDQLLQIVTAGSKNPDVAIGSISLITPSQKALLPDPTVDLHWGNFRGAIHDIFSANAKKHPERECVVETADFTNPQSKNRVFTYQQIDEASNILAHHLVAKGIKLGDVVMVYAYRGVDLVVAVMGVLKAGATFSVIDPAYPPARQNIYLQVAQPKALVVIEKAGTLAKLVREFIEEKLSILTEVPALAIQDDGTLVGGQVNGADVLAEQVSLKSQGTGVVVGPDSNPTLSFTSGSEGIPKGVRGRHFSLTYYFPWMAETFGLSENDRFTMLSGIAHDPIQRDIFTPLFLGAKLLVPTADDIGTPGRLAEWMADNGATITHLTPAMGQLLSAQATRAIPSLHHAFFVGDILTKRDCLRLQSLARNVAVVNMYGTTETQRAVSYFEVPSLNKDSTFSQSQKDVIAAGKGMLDVQLLVVNRNDREQVCGVGEIGEIYVRAAGLAEGYLQLPDMTALKFVKNWYVPENAWVGKADAPADAPWKDLYFGPRDRMYRTGDLGRYTPNGDVECSGRADDQVKIRGFRIELGEIDTHLSQHPLVRENVTLVRRDKDEEPTLVSYIVPLQGSSLDELVSATEDEDHDPEDDDPIVHSIRKHRKLIKEIKEYLKKKLPSYAVPTVVVPLARLPLNPNGKVDKPALPFPDTAQLAAAHKKRSKRLAAAGGKEADEVTIALTPTQKELQAIWTELLPHATSAIGPEDDFFEIGGHSILATRMIFEVRKRFVTNINLGAIFKCPTLGALAGEIDRLRGSGELGIQGIDAAHENEEPKAPTVNYAEDAKDLARTQLPKSFPSLTGEFDSTDGINVFLTGATGFLGVFLLRDVLTRTAPLVKKVVAHVRAKTPEAGMARIQSSCEAYGVWDSAWAHRLEIVTGDLGAPKLGLDEATWTRMTEEIDVVIHNGAQVHWVYPYATLRGPNVIGTIDALELCAYGKAKSFTFVSSTSTLDTDYFVQLSDKILQQGGAGISEADDLSGSAKDLGNGYGQSKWAGEYLVREAGRRGLAGFVVRPGYIVGDSASGTTNTDDFLVRMLKGCVQLGRYPDIFNTVNMVPVDHVSRVVTACAFNPAPNAVVAHVTSHPRLRMNEFLGHLATYGFDVTAEDYIPWRMALEQHVVNKSGNDNALFPLLHFVLDNLPASTKAPELDDQNAVQALTRDIKYSGVDVSKGRGVGDKEMGVYLAWLVSIGFLPEPQGEGKKNLPELTVSESVKEARTKVGGRGALV</sequence>
<keyword evidence="7" id="KW-0596">Phosphopantetheine</keyword>
<accession>A0A3N4INC4</accession>
<dbReference type="InterPro" id="IPR020806">
    <property type="entry name" value="PKS_PP-bd"/>
</dbReference>
<evidence type="ECO:0000256" key="4">
    <source>
        <dbReference type="ARBA" id="ARBA00006432"/>
    </source>
</evidence>
<dbReference type="InterPro" id="IPR042099">
    <property type="entry name" value="ANL_N_sf"/>
</dbReference>
<dbReference type="NCBIfam" id="TIGR03443">
    <property type="entry name" value="alpha_am_amid"/>
    <property type="match status" value="1"/>
</dbReference>
<keyword evidence="20" id="KW-1185">Reference proteome</keyword>
<dbReference type="Pfam" id="PF07993">
    <property type="entry name" value="NAD_binding_4"/>
    <property type="match status" value="1"/>
</dbReference>
<evidence type="ECO:0000259" key="18">
    <source>
        <dbReference type="PROSITE" id="PS50075"/>
    </source>
</evidence>
<dbReference type="GO" id="GO:0019878">
    <property type="term" value="P:lysine biosynthetic process via aminoadipic acid"/>
    <property type="evidence" value="ECO:0007669"/>
    <property type="project" value="UniProtKB-UniPathway"/>
</dbReference>
<evidence type="ECO:0000256" key="9">
    <source>
        <dbReference type="ARBA" id="ARBA00022605"/>
    </source>
</evidence>
<dbReference type="NCBIfam" id="TIGR01733">
    <property type="entry name" value="AA-adenyl-dom"/>
    <property type="match status" value="1"/>
</dbReference>
<dbReference type="SUPFAM" id="SSF47336">
    <property type="entry name" value="ACP-like"/>
    <property type="match status" value="1"/>
</dbReference>
<dbReference type="Pfam" id="PF00501">
    <property type="entry name" value="AMP-binding"/>
    <property type="match status" value="1"/>
</dbReference>
<name>A0A3N4INC4_ASCIM</name>
<comment type="catalytic activity">
    <reaction evidence="16">
        <text>(S)-2-amino-6-oxohexanoate + NAD(+) + H2O = L-2-aminoadipate + NADH + 2 H(+)</text>
        <dbReference type="Rhea" id="RHEA:12308"/>
        <dbReference type="ChEBI" id="CHEBI:15377"/>
        <dbReference type="ChEBI" id="CHEBI:15378"/>
        <dbReference type="ChEBI" id="CHEBI:57540"/>
        <dbReference type="ChEBI" id="CHEBI:57945"/>
        <dbReference type="ChEBI" id="CHEBI:58321"/>
        <dbReference type="ChEBI" id="CHEBI:58672"/>
        <dbReference type="EC" id="1.2.1.31"/>
    </reaction>
</comment>
<dbReference type="PROSITE" id="PS00012">
    <property type="entry name" value="PHOSPHOPANTETHEINE"/>
    <property type="match status" value="1"/>
</dbReference>
<dbReference type="PANTHER" id="PTHR44845:SF1">
    <property type="entry name" value="L-2-AMINOADIPATE REDUCTASE"/>
    <property type="match status" value="1"/>
</dbReference>
<dbReference type="InterPro" id="IPR010071">
    <property type="entry name" value="AA_adenyl_dom"/>
</dbReference>
<dbReference type="InterPro" id="IPR020845">
    <property type="entry name" value="AMP-binding_CS"/>
</dbReference>
<dbReference type="Gene3D" id="3.40.50.12780">
    <property type="entry name" value="N-terminal domain of ligase-like"/>
    <property type="match status" value="1"/>
</dbReference>
<dbReference type="PIRSF" id="PIRSF001617">
    <property type="entry name" value="Alpha-AR"/>
    <property type="match status" value="1"/>
</dbReference>
<evidence type="ECO:0000256" key="7">
    <source>
        <dbReference type="ARBA" id="ARBA00022450"/>
    </source>
</evidence>
<evidence type="ECO:0000256" key="5">
    <source>
        <dbReference type="ARBA" id="ARBA00012913"/>
    </source>
</evidence>
<dbReference type="FunFam" id="3.40.50.720:FF:000787">
    <property type="entry name" value="L-2-aminoadipate reductase"/>
    <property type="match status" value="1"/>
</dbReference>
<comment type="catalytic activity">
    <reaction evidence="15">
        <text>(S)-2-amino-6-oxohexanoate + AMP + diphosphate + NADP(+) = L-2-aminoadipate + ATP + NADPH + H(+)</text>
        <dbReference type="Rhea" id="RHEA:46936"/>
        <dbReference type="ChEBI" id="CHEBI:15378"/>
        <dbReference type="ChEBI" id="CHEBI:30616"/>
        <dbReference type="ChEBI" id="CHEBI:33019"/>
        <dbReference type="ChEBI" id="CHEBI:57783"/>
        <dbReference type="ChEBI" id="CHEBI:58321"/>
        <dbReference type="ChEBI" id="CHEBI:58349"/>
        <dbReference type="ChEBI" id="CHEBI:58672"/>
        <dbReference type="ChEBI" id="CHEBI:456215"/>
        <dbReference type="EC" id="1.2.1.95"/>
    </reaction>
</comment>
<dbReference type="InterPro" id="IPR013120">
    <property type="entry name" value="FAR_NAD-bd"/>
</dbReference>
<dbReference type="Proteomes" id="UP000275078">
    <property type="component" value="Unassembled WGS sequence"/>
</dbReference>
<dbReference type="Gene3D" id="1.10.1200.10">
    <property type="entry name" value="ACP-like"/>
    <property type="match status" value="1"/>
</dbReference>
<dbReference type="GO" id="GO:0004043">
    <property type="term" value="F:L-aminoadipate-semialdehyde dehydrogenase [NAD(P)+] activity"/>
    <property type="evidence" value="ECO:0007669"/>
    <property type="project" value="UniProtKB-EC"/>
</dbReference>
<keyword evidence="8" id="KW-0597">Phosphoprotein</keyword>
<dbReference type="EMBL" id="ML119647">
    <property type="protein sequence ID" value="RPA87206.1"/>
    <property type="molecule type" value="Genomic_DNA"/>
</dbReference>
<keyword evidence="9" id="KW-0028">Amino-acid biosynthesis</keyword>
<dbReference type="Gene3D" id="3.30.300.30">
    <property type="match status" value="1"/>
</dbReference>
<evidence type="ECO:0000256" key="11">
    <source>
        <dbReference type="ARBA" id="ARBA00023002"/>
    </source>
</evidence>
<comment type="pathway">
    <text evidence="3">Amino-acid biosynthesis; L-lysine biosynthesis via AAA pathway; L-lysine from L-alpha-aminoadipate (fungal route): step 1/3.</text>
</comment>
<evidence type="ECO:0000313" key="20">
    <source>
        <dbReference type="Proteomes" id="UP000275078"/>
    </source>
</evidence>
<proteinExistence type="inferred from homology"/>
<dbReference type="PROSITE" id="PS00455">
    <property type="entry name" value="AMP_BINDING"/>
    <property type="match status" value="1"/>
</dbReference>
<dbReference type="Pfam" id="PF00550">
    <property type="entry name" value="PP-binding"/>
    <property type="match status" value="1"/>
</dbReference>
<keyword evidence="10" id="KW-0521">NADP</keyword>
<dbReference type="OrthoDB" id="329835at2759"/>
<protein>
    <recommendedName>
        <fullName evidence="14">Alpha-aminoadipate reductase</fullName>
        <ecNumber evidence="6">1.2.1.31</ecNumber>
        <ecNumber evidence="5">1.2.1.95</ecNumber>
    </recommendedName>
    <alternativeName>
        <fullName evidence="13">L-aminoadipate-semialdehyde dehydrogenase</fullName>
    </alternativeName>
</protein>
<comment type="function">
    <text evidence="2">Catalyzes the activation of alpha-aminoadipate by ATP-dependent adenylation and the reduction of activated alpha-aminoadipate by NADPH. The activated alpha-aminoadipate is bound to the phosphopantheinyl group of the enzyme itself before it is reduced to (S)-2-amino-6-oxohexanoate.</text>
</comment>
<dbReference type="NCBIfam" id="TIGR01746">
    <property type="entry name" value="Thioester-redct"/>
    <property type="match status" value="1"/>
</dbReference>
<dbReference type="SUPFAM" id="SSF52777">
    <property type="entry name" value="CoA-dependent acyltransferases"/>
    <property type="match status" value="1"/>
</dbReference>
<evidence type="ECO:0000256" key="12">
    <source>
        <dbReference type="ARBA" id="ARBA00023154"/>
    </source>
</evidence>
<evidence type="ECO:0000256" key="16">
    <source>
        <dbReference type="ARBA" id="ARBA00048414"/>
    </source>
</evidence>
<dbReference type="SUPFAM" id="SSF51735">
    <property type="entry name" value="NAD(P)-binding Rossmann-fold domains"/>
    <property type="match status" value="1"/>
</dbReference>
<dbReference type="GO" id="GO:0031177">
    <property type="term" value="F:phosphopantetheine binding"/>
    <property type="evidence" value="ECO:0007669"/>
    <property type="project" value="InterPro"/>
</dbReference>
<dbReference type="SMART" id="SM00823">
    <property type="entry name" value="PKS_PP"/>
    <property type="match status" value="1"/>
</dbReference>
<comment type="cofactor">
    <cofactor evidence="1">
        <name>pantetheine 4'-phosphate</name>
        <dbReference type="ChEBI" id="CHEBI:47942"/>
    </cofactor>
</comment>
<evidence type="ECO:0000256" key="8">
    <source>
        <dbReference type="ARBA" id="ARBA00022553"/>
    </source>
</evidence>
<keyword evidence="11" id="KW-0560">Oxidoreductase</keyword>
<evidence type="ECO:0000256" key="3">
    <source>
        <dbReference type="ARBA" id="ARBA00004827"/>
    </source>
</evidence>
<dbReference type="InterPro" id="IPR036736">
    <property type="entry name" value="ACP-like_sf"/>
</dbReference>
<evidence type="ECO:0000256" key="10">
    <source>
        <dbReference type="ARBA" id="ARBA00022857"/>
    </source>
</evidence>
<dbReference type="InterPro" id="IPR006162">
    <property type="entry name" value="Ppantetheine_attach_site"/>
</dbReference>
<dbReference type="InterPro" id="IPR036291">
    <property type="entry name" value="NAD(P)-bd_dom_sf"/>
</dbReference>
<dbReference type="InterPro" id="IPR045851">
    <property type="entry name" value="AMP-bd_C_sf"/>
</dbReference>
<keyword evidence="12" id="KW-0457">Lysine biosynthesis</keyword>
<organism evidence="19 20">
    <name type="scientific">Ascobolus immersus RN42</name>
    <dbReference type="NCBI Taxonomy" id="1160509"/>
    <lineage>
        <taxon>Eukaryota</taxon>
        <taxon>Fungi</taxon>
        <taxon>Dikarya</taxon>
        <taxon>Ascomycota</taxon>
        <taxon>Pezizomycotina</taxon>
        <taxon>Pezizomycetes</taxon>
        <taxon>Pezizales</taxon>
        <taxon>Ascobolaceae</taxon>
        <taxon>Ascobolus</taxon>
    </lineage>
</organism>
<dbReference type="STRING" id="1160509.A0A3N4INC4"/>
<evidence type="ECO:0000256" key="17">
    <source>
        <dbReference type="ARBA" id="ARBA00049537"/>
    </source>
</evidence>
<comment type="similarity">
    <text evidence="4">Belongs to the ATP-dependent AMP-binding enzyme family.</text>
</comment>
<feature type="domain" description="Carrier" evidence="18">
    <location>
        <begin position="890"/>
        <end position="967"/>
    </location>
</feature>
<dbReference type="PANTHER" id="PTHR44845">
    <property type="entry name" value="CARRIER DOMAIN-CONTAINING PROTEIN"/>
    <property type="match status" value="1"/>
</dbReference>
<comment type="catalytic activity">
    <reaction evidence="17">
        <text>(S)-2-amino-6-oxohexanoate + NADP(+) + H2O = L-2-aminoadipate + NADPH + 2 H(+)</text>
        <dbReference type="Rhea" id="RHEA:12304"/>
        <dbReference type="ChEBI" id="CHEBI:15377"/>
        <dbReference type="ChEBI" id="CHEBI:15378"/>
        <dbReference type="ChEBI" id="CHEBI:57783"/>
        <dbReference type="ChEBI" id="CHEBI:58321"/>
        <dbReference type="ChEBI" id="CHEBI:58349"/>
        <dbReference type="ChEBI" id="CHEBI:58672"/>
        <dbReference type="EC" id="1.2.1.31"/>
    </reaction>
</comment>
<dbReference type="InterPro" id="IPR010080">
    <property type="entry name" value="Thioester_reductase-like_dom"/>
</dbReference>
<evidence type="ECO:0000256" key="6">
    <source>
        <dbReference type="ARBA" id="ARBA00013073"/>
    </source>
</evidence>
<dbReference type="InterPro" id="IPR009081">
    <property type="entry name" value="PP-bd_ACP"/>
</dbReference>
<dbReference type="EC" id="1.2.1.31" evidence="6"/>
<evidence type="ECO:0000313" key="19">
    <source>
        <dbReference type="EMBL" id="RPA87206.1"/>
    </source>
</evidence>
<dbReference type="UniPathway" id="UPA00033">
    <property type="reaction ID" value="UER00032"/>
</dbReference>
<dbReference type="PROSITE" id="PS50075">
    <property type="entry name" value="CARRIER"/>
    <property type="match status" value="1"/>
</dbReference>
<gene>
    <name evidence="19" type="ORF">BJ508DRAFT_357647</name>
</gene>
<evidence type="ECO:0000256" key="13">
    <source>
        <dbReference type="ARBA" id="ARBA00031335"/>
    </source>
</evidence>
<dbReference type="Gene3D" id="3.30.559.30">
    <property type="entry name" value="Nonribosomal peptide synthetase, condensation domain"/>
    <property type="match status" value="1"/>
</dbReference>
<dbReference type="InterPro" id="IPR014397">
    <property type="entry name" value="Lys2"/>
</dbReference>
<dbReference type="CDD" id="cd05235">
    <property type="entry name" value="SDR_e1"/>
    <property type="match status" value="1"/>
</dbReference>
<evidence type="ECO:0000256" key="2">
    <source>
        <dbReference type="ARBA" id="ARBA00003499"/>
    </source>
</evidence>
<dbReference type="SUPFAM" id="SSF56801">
    <property type="entry name" value="Acetyl-CoA synthetase-like"/>
    <property type="match status" value="1"/>
</dbReference>
<reference evidence="19 20" key="1">
    <citation type="journal article" date="2018" name="Nat. Ecol. Evol.">
        <title>Pezizomycetes genomes reveal the molecular basis of ectomycorrhizal truffle lifestyle.</title>
        <authorList>
            <person name="Murat C."/>
            <person name="Payen T."/>
            <person name="Noel B."/>
            <person name="Kuo A."/>
            <person name="Morin E."/>
            <person name="Chen J."/>
            <person name="Kohler A."/>
            <person name="Krizsan K."/>
            <person name="Balestrini R."/>
            <person name="Da Silva C."/>
            <person name="Montanini B."/>
            <person name="Hainaut M."/>
            <person name="Levati E."/>
            <person name="Barry K.W."/>
            <person name="Belfiori B."/>
            <person name="Cichocki N."/>
            <person name="Clum A."/>
            <person name="Dockter R.B."/>
            <person name="Fauchery L."/>
            <person name="Guy J."/>
            <person name="Iotti M."/>
            <person name="Le Tacon F."/>
            <person name="Lindquist E.A."/>
            <person name="Lipzen A."/>
            <person name="Malagnac F."/>
            <person name="Mello A."/>
            <person name="Molinier V."/>
            <person name="Miyauchi S."/>
            <person name="Poulain J."/>
            <person name="Riccioni C."/>
            <person name="Rubini A."/>
            <person name="Sitrit Y."/>
            <person name="Splivallo R."/>
            <person name="Traeger S."/>
            <person name="Wang M."/>
            <person name="Zifcakova L."/>
            <person name="Wipf D."/>
            <person name="Zambonelli A."/>
            <person name="Paolocci F."/>
            <person name="Nowrousian M."/>
            <person name="Ottonello S."/>
            <person name="Baldrian P."/>
            <person name="Spatafora J.W."/>
            <person name="Henrissat B."/>
            <person name="Nagy L.G."/>
            <person name="Aury J.M."/>
            <person name="Wincker P."/>
            <person name="Grigoriev I.V."/>
            <person name="Bonfante P."/>
            <person name="Martin F.M."/>
        </authorList>
    </citation>
    <scope>NUCLEOTIDE SEQUENCE [LARGE SCALE GENOMIC DNA]</scope>
    <source>
        <strain evidence="19 20">RN42</strain>
    </source>
</reference>
<evidence type="ECO:0000256" key="15">
    <source>
        <dbReference type="ARBA" id="ARBA00048260"/>
    </source>
</evidence>
<dbReference type="EC" id="1.2.1.95" evidence="5"/>